<comment type="function">
    <text evidence="12">Specifically catalyzes the dephosphorylation of 2-phosphoglycolate. Is involved in the dissimilation of the intracellular 2-phosphoglycolate formed during the DNA repair of 3'-phosphoglycolate ends, a major class of DNA lesions induced by oxidative stress.</text>
</comment>
<keyword evidence="10" id="KW-0460">Magnesium</keyword>
<evidence type="ECO:0000256" key="1">
    <source>
        <dbReference type="ARBA" id="ARBA00000830"/>
    </source>
</evidence>
<dbReference type="Gene3D" id="1.10.150.240">
    <property type="entry name" value="Putative phosphatase, domain 2"/>
    <property type="match status" value="1"/>
</dbReference>
<gene>
    <name evidence="13" type="primary">gph</name>
    <name evidence="13" type="ORF">I7X39_17255</name>
</gene>
<comment type="similarity">
    <text evidence="4">Belongs to the HAD-like hydrolase superfamily. CbbY/CbbZ/Gph/YieH family.</text>
</comment>
<dbReference type="GO" id="GO:0019253">
    <property type="term" value="P:reductive pentose-phosphate cycle"/>
    <property type="evidence" value="ECO:0007669"/>
    <property type="project" value="UniProtKB-KW"/>
</dbReference>
<dbReference type="PANTHER" id="PTHR43434:SF23">
    <property type="entry name" value="PHOSPHOGLYCOLATE PHOSPHATASE"/>
    <property type="match status" value="1"/>
</dbReference>
<comment type="subunit">
    <text evidence="5">Homotrimer.</text>
</comment>
<dbReference type="InterPro" id="IPR006439">
    <property type="entry name" value="HAD-SF_hydro_IA"/>
</dbReference>
<comment type="pathway">
    <text evidence="3">Organic acid metabolism; glycolate biosynthesis; glycolate from 2-phosphoglycolate: step 1/1.</text>
</comment>
<dbReference type="InterPro" id="IPR023198">
    <property type="entry name" value="PGP-like_dom2"/>
</dbReference>
<evidence type="ECO:0000256" key="5">
    <source>
        <dbReference type="ARBA" id="ARBA00011233"/>
    </source>
</evidence>
<dbReference type="InterPro" id="IPR041492">
    <property type="entry name" value="HAD_2"/>
</dbReference>
<evidence type="ECO:0000256" key="9">
    <source>
        <dbReference type="ARBA" id="ARBA00022801"/>
    </source>
</evidence>
<keyword evidence="8" id="KW-0479">Metal-binding</keyword>
<dbReference type="EMBL" id="JAEDAK010000013">
    <property type="protein sequence ID" value="MBH9578643.1"/>
    <property type="molecule type" value="Genomic_DNA"/>
</dbReference>
<dbReference type="GO" id="GO:0046872">
    <property type="term" value="F:metal ion binding"/>
    <property type="evidence" value="ECO:0007669"/>
    <property type="project" value="UniProtKB-KW"/>
</dbReference>
<comment type="caution">
    <text evidence="13">The sequence shown here is derived from an EMBL/GenBank/DDBJ whole genome shotgun (WGS) entry which is preliminary data.</text>
</comment>
<dbReference type="GO" id="GO:0006281">
    <property type="term" value="P:DNA repair"/>
    <property type="evidence" value="ECO:0007669"/>
    <property type="project" value="TreeGrafter"/>
</dbReference>
<dbReference type="FunFam" id="3.40.50.1000:FF:000022">
    <property type="entry name" value="Phosphoglycolate phosphatase"/>
    <property type="match status" value="1"/>
</dbReference>
<dbReference type="InterPro" id="IPR036412">
    <property type="entry name" value="HAD-like_sf"/>
</dbReference>
<evidence type="ECO:0000313" key="13">
    <source>
        <dbReference type="EMBL" id="MBH9578643.1"/>
    </source>
</evidence>
<dbReference type="SFLD" id="SFLDG01135">
    <property type="entry name" value="C1.5.6:_HAD__Beta-PGM__Phospha"/>
    <property type="match status" value="1"/>
</dbReference>
<evidence type="ECO:0000313" key="14">
    <source>
        <dbReference type="Proteomes" id="UP000613266"/>
    </source>
</evidence>
<dbReference type="SFLD" id="SFLDS00003">
    <property type="entry name" value="Haloacid_Dehalogenase"/>
    <property type="match status" value="1"/>
</dbReference>
<dbReference type="Proteomes" id="UP000613266">
    <property type="component" value="Unassembled WGS sequence"/>
</dbReference>
<dbReference type="NCBIfam" id="TIGR01449">
    <property type="entry name" value="PGP_bact"/>
    <property type="match status" value="1"/>
</dbReference>
<evidence type="ECO:0000256" key="7">
    <source>
        <dbReference type="ARBA" id="ARBA00022567"/>
    </source>
</evidence>
<comment type="catalytic activity">
    <reaction evidence="1">
        <text>2-phosphoglycolate + H2O = glycolate + phosphate</text>
        <dbReference type="Rhea" id="RHEA:14369"/>
        <dbReference type="ChEBI" id="CHEBI:15377"/>
        <dbReference type="ChEBI" id="CHEBI:29805"/>
        <dbReference type="ChEBI" id="CHEBI:43474"/>
        <dbReference type="ChEBI" id="CHEBI:58033"/>
        <dbReference type="EC" id="3.1.3.18"/>
    </reaction>
</comment>
<dbReference type="AlphaFoldDB" id="A0A931NIA7"/>
<accession>A0A931NIA7</accession>
<dbReference type="SUPFAM" id="SSF56784">
    <property type="entry name" value="HAD-like"/>
    <property type="match status" value="1"/>
</dbReference>
<dbReference type="GO" id="GO:0008967">
    <property type="term" value="F:phosphoglycolate phosphatase activity"/>
    <property type="evidence" value="ECO:0007669"/>
    <property type="project" value="UniProtKB-EC"/>
</dbReference>
<evidence type="ECO:0000256" key="10">
    <source>
        <dbReference type="ARBA" id="ARBA00022842"/>
    </source>
</evidence>
<dbReference type="Gene3D" id="3.40.50.1000">
    <property type="entry name" value="HAD superfamily/HAD-like"/>
    <property type="match status" value="1"/>
</dbReference>
<dbReference type="Pfam" id="PF13419">
    <property type="entry name" value="HAD_2"/>
    <property type="match status" value="1"/>
</dbReference>
<protein>
    <recommendedName>
        <fullName evidence="6">phosphoglycolate phosphatase</fullName>
        <ecNumber evidence="6">3.1.3.18</ecNumber>
    </recommendedName>
</protein>
<dbReference type="SFLD" id="SFLDG01129">
    <property type="entry name" value="C1.5:_HAD__Beta-PGM__Phosphata"/>
    <property type="match status" value="1"/>
</dbReference>
<proteinExistence type="inferred from homology"/>
<dbReference type="InterPro" id="IPR037512">
    <property type="entry name" value="PGPase_prok"/>
</dbReference>
<evidence type="ECO:0000256" key="8">
    <source>
        <dbReference type="ARBA" id="ARBA00022723"/>
    </source>
</evidence>
<dbReference type="PANTHER" id="PTHR43434">
    <property type="entry name" value="PHOSPHOGLYCOLATE PHOSPHATASE"/>
    <property type="match status" value="1"/>
</dbReference>
<comment type="cofactor">
    <cofactor evidence="2">
        <name>Mg(2+)</name>
        <dbReference type="ChEBI" id="CHEBI:18420"/>
    </cofactor>
</comment>
<organism evidence="13 14">
    <name type="scientific">Inhella proteolytica</name>
    <dbReference type="NCBI Taxonomy" id="2795029"/>
    <lineage>
        <taxon>Bacteria</taxon>
        <taxon>Pseudomonadati</taxon>
        <taxon>Pseudomonadota</taxon>
        <taxon>Betaproteobacteria</taxon>
        <taxon>Burkholderiales</taxon>
        <taxon>Sphaerotilaceae</taxon>
        <taxon>Inhella</taxon>
    </lineage>
</organism>
<dbReference type="EC" id="3.1.3.18" evidence="6"/>
<dbReference type="PRINTS" id="PR00413">
    <property type="entry name" value="HADHALOGNASE"/>
</dbReference>
<evidence type="ECO:0000256" key="2">
    <source>
        <dbReference type="ARBA" id="ARBA00001946"/>
    </source>
</evidence>
<evidence type="ECO:0000256" key="3">
    <source>
        <dbReference type="ARBA" id="ARBA00004818"/>
    </source>
</evidence>
<evidence type="ECO:0000256" key="6">
    <source>
        <dbReference type="ARBA" id="ARBA00013078"/>
    </source>
</evidence>
<dbReference type="RefSeq" id="WP_198112410.1">
    <property type="nucleotide sequence ID" value="NZ_JAEDAK010000013.1"/>
</dbReference>
<sequence>MSRFACRAVLFDLDGTLIDSAPDLAGAANQLREQHELPPLPLAQLRPWVGAGARGMLGAALDVAPGHQAFESLKERFLALYEARLLQQTAAFAGVPDLLDALARRGLPWGIVTNKAERFTLPIHRGMPLLQAAAAVVAGDTTPKAKPHPEPLLEAARRLALQPQDCIYVGDDERDIQAARAAGMPGVVARWGYLGAGAVDSWGAHAVIEQPEELLGFLAPVA</sequence>
<keyword evidence="7" id="KW-0113">Calvin cycle</keyword>
<dbReference type="NCBIfam" id="TIGR01509">
    <property type="entry name" value="HAD-SF-IA-v3"/>
    <property type="match status" value="1"/>
</dbReference>
<dbReference type="InterPro" id="IPR050155">
    <property type="entry name" value="HAD-like_hydrolase_sf"/>
</dbReference>
<keyword evidence="9 13" id="KW-0378">Hydrolase</keyword>
<evidence type="ECO:0000256" key="4">
    <source>
        <dbReference type="ARBA" id="ARBA00006171"/>
    </source>
</evidence>
<keyword evidence="11" id="KW-0119">Carbohydrate metabolism</keyword>
<dbReference type="GO" id="GO:0005829">
    <property type="term" value="C:cytosol"/>
    <property type="evidence" value="ECO:0007669"/>
    <property type="project" value="TreeGrafter"/>
</dbReference>
<evidence type="ECO:0000256" key="11">
    <source>
        <dbReference type="ARBA" id="ARBA00023277"/>
    </source>
</evidence>
<name>A0A931NIA7_9BURK</name>
<reference evidence="13" key="1">
    <citation type="submission" date="2020-12" db="EMBL/GenBank/DDBJ databases">
        <title>The genome sequence of Inhella sp. 1Y17.</title>
        <authorList>
            <person name="Liu Y."/>
        </authorList>
    </citation>
    <scope>NUCLEOTIDE SEQUENCE</scope>
    <source>
        <strain evidence="13">1Y17</strain>
    </source>
</reference>
<evidence type="ECO:0000256" key="12">
    <source>
        <dbReference type="ARBA" id="ARBA00059247"/>
    </source>
</evidence>
<keyword evidence="14" id="KW-1185">Reference proteome</keyword>
<dbReference type="InterPro" id="IPR023214">
    <property type="entry name" value="HAD_sf"/>
</dbReference>
<dbReference type="NCBIfam" id="TIGR01549">
    <property type="entry name" value="HAD-SF-IA-v1"/>
    <property type="match status" value="1"/>
</dbReference>